<feature type="domain" description="Calcineurin-like phosphoesterase" evidence="8">
    <location>
        <begin position="1"/>
        <end position="217"/>
    </location>
</feature>
<gene>
    <name evidence="7" type="primary">sbcD</name>
    <name evidence="10" type="ORF">HMPREF9451_00573</name>
</gene>
<dbReference type="SUPFAM" id="SSF56300">
    <property type="entry name" value="Metallo-dependent phosphatases"/>
    <property type="match status" value="1"/>
</dbReference>
<keyword evidence="7" id="KW-0233">DNA recombination</keyword>
<evidence type="ECO:0000256" key="3">
    <source>
        <dbReference type="ARBA" id="ARBA00013365"/>
    </source>
</evidence>
<evidence type="ECO:0000313" key="11">
    <source>
        <dbReference type="Proteomes" id="UP000006069"/>
    </source>
</evidence>
<dbReference type="NCBIfam" id="TIGR00619">
    <property type="entry name" value="sbcd"/>
    <property type="match status" value="1"/>
</dbReference>
<protein>
    <recommendedName>
        <fullName evidence="3 7">Nuclease SbcCD subunit D</fullName>
    </recommendedName>
</protein>
<evidence type="ECO:0000256" key="6">
    <source>
        <dbReference type="ARBA" id="ARBA00022839"/>
    </source>
</evidence>
<dbReference type="InParanoid" id="K0YXF9"/>
<evidence type="ECO:0000256" key="1">
    <source>
        <dbReference type="ARBA" id="ARBA00010555"/>
    </source>
</evidence>
<dbReference type="InterPro" id="IPR041796">
    <property type="entry name" value="Mre11_N"/>
</dbReference>
<dbReference type="PANTHER" id="PTHR30337">
    <property type="entry name" value="COMPONENT OF ATP-DEPENDENT DSDNA EXONUCLEASE"/>
    <property type="match status" value="1"/>
</dbReference>
<dbReference type="Proteomes" id="UP000006069">
    <property type="component" value="Unassembled WGS sequence"/>
</dbReference>
<keyword evidence="7" id="KW-0235">DNA replication</keyword>
<reference evidence="10 11" key="1">
    <citation type="submission" date="2012-08" db="EMBL/GenBank/DDBJ databases">
        <title>The Genome Sequence of Slackia piriformis YIT 12062.</title>
        <authorList>
            <consortium name="The Broad Institute Genome Sequencing Platform"/>
            <person name="Earl A."/>
            <person name="Ward D."/>
            <person name="Feldgarden M."/>
            <person name="Gevers D."/>
            <person name="Morotomi M."/>
            <person name="Walker B."/>
            <person name="Young S.K."/>
            <person name="Zeng Q."/>
            <person name="Gargeya S."/>
            <person name="Fitzgerald M."/>
            <person name="Haas B."/>
            <person name="Abouelleil A."/>
            <person name="Alvarado L."/>
            <person name="Arachchi H.M."/>
            <person name="Berlin A.M."/>
            <person name="Chapman S.B."/>
            <person name="Goldberg J."/>
            <person name="Griggs A."/>
            <person name="Gujja S."/>
            <person name="Hansen M."/>
            <person name="Howarth C."/>
            <person name="Imamovic A."/>
            <person name="Larimer J."/>
            <person name="McCowen C."/>
            <person name="Montmayeur A."/>
            <person name="Murphy C."/>
            <person name="Neiman D."/>
            <person name="Pearson M."/>
            <person name="Priest M."/>
            <person name="Roberts A."/>
            <person name="Saif S."/>
            <person name="Shea T."/>
            <person name="Sisk P."/>
            <person name="Sykes S."/>
            <person name="Wortman J."/>
            <person name="Nusbaum C."/>
            <person name="Birren B."/>
        </authorList>
    </citation>
    <scope>NUCLEOTIDE SEQUENCE [LARGE SCALE GENOMIC DNA]</scope>
    <source>
        <strain evidence="10 11">YIT 12062</strain>
    </source>
</reference>
<dbReference type="Gene3D" id="3.60.21.10">
    <property type="match status" value="1"/>
</dbReference>
<dbReference type="GO" id="GO:0008408">
    <property type="term" value="F:3'-5' exonuclease activity"/>
    <property type="evidence" value="ECO:0007669"/>
    <property type="project" value="InterPro"/>
</dbReference>
<dbReference type="InterPro" id="IPR026843">
    <property type="entry name" value="SbcD_C"/>
</dbReference>
<dbReference type="HOGENOM" id="CLU_038045_0_1_11"/>
<evidence type="ECO:0000256" key="2">
    <source>
        <dbReference type="ARBA" id="ARBA00011322"/>
    </source>
</evidence>
<dbReference type="Pfam" id="PF12320">
    <property type="entry name" value="SbcD_C"/>
    <property type="match status" value="1"/>
</dbReference>
<keyword evidence="7" id="KW-0255">Endonuclease</keyword>
<keyword evidence="11" id="KW-1185">Reference proteome</keyword>
<comment type="similarity">
    <text evidence="1 7">Belongs to the SbcD family.</text>
</comment>
<comment type="caution">
    <text evidence="10">The sequence shown here is derived from an EMBL/GenBank/DDBJ whole genome shotgun (WGS) entry which is preliminary data.</text>
</comment>
<comment type="function">
    <text evidence="7">SbcCD cleaves DNA hairpin structures. These structures can inhibit DNA replication and are intermediates in certain DNA recombination reactions. The complex acts as a 3'-&gt;5' double strand exonuclease that can open hairpins. It also has a 5' single-strand endonuclease activity.</text>
</comment>
<dbReference type="eggNOG" id="COG0420">
    <property type="taxonomic scope" value="Bacteria"/>
</dbReference>
<dbReference type="RefSeq" id="WP_009138802.1">
    <property type="nucleotide sequence ID" value="NZ_JH815198.1"/>
</dbReference>
<keyword evidence="4 7" id="KW-0540">Nuclease</keyword>
<dbReference type="GO" id="GO:0006310">
    <property type="term" value="P:DNA recombination"/>
    <property type="evidence" value="ECO:0007669"/>
    <property type="project" value="UniProtKB-KW"/>
</dbReference>
<keyword evidence="6 7" id="KW-0269">Exonuclease</keyword>
<comment type="subunit">
    <text evidence="2 7">Heterodimer of SbcC and SbcD.</text>
</comment>
<evidence type="ECO:0000256" key="4">
    <source>
        <dbReference type="ARBA" id="ARBA00022722"/>
    </source>
</evidence>
<dbReference type="GO" id="GO:0006260">
    <property type="term" value="P:DNA replication"/>
    <property type="evidence" value="ECO:0007669"/>
    <property type="project" value="UniProtKB-KW"/>
</dbReference>
<evidence type="ECO:0000259" key="9">
    <source>
        <dbReference type="Pfam" id="PF12320"/>
    </source>
</evidence>
<evidence type="ECO:0000256" key="7">
    <source>
        <dbReference type="RuleBase" id="RU363069"/>
    </source>
</evidence>
<proteinExistence type="inferred from homology"/>
<name>K0YXF9_9ACTN</name>
<evidence type="ECO:0000259" key="8">
    <source>
        <dbReference type="Pfam" id="PF00149"/>
    </source>
</evidence>
<accession>K0YXF9</accession>
<dbReference type="Pfam" id="PF00149">
    <property type="entry name" value="Metallophos"/>
    <property type="match status" value="1"/>
</dbReference>
<organism evidence="10 11">
    <name type="scientific">Slackia piriformis YIT 12062</name>
    <dbReference type="NCBI Taxonomy" id="742818"/>
    <lineage>
        <taxon>Bacteria</taxon>
        <taxon>Bacillati</taxon>
        <taxon>Actinomycetota</taxon>
        <taxon>Coriobacteriia</taxon>
        <taxon>Eggerthellales</taxon>
        <taxon>Eggerthellaceae</taxon>
        <taxon>Slackia</taxon>
    </lineage>
</organism>
<feature type="domain" description="Nuclease SbcCD subunit D C-terminal" evidence="9">
    <location>
        <begin position="266"/>
        <end position="361"/>
    </location>
</feature>
<dbReference type="InterPro" id="IPR050535">
    <property type="entry name" value="DNA_Repair-Maintenance_Comp"/>
</dbReference>
<evidence type="ECO:0000256" key="5">
    <source>
        <dbReference type="ARBA" id="ARBA00022801"/>
    </source>
</evidence>
<dbReference type="InterPro" id="IPR004593">
    <property type="entry name" value="SbcD"/>
</dbReference>
<dbReference type="PANTHER" id="PTHR30337:SF0">
    <property type="entry name" value="NUCLEASE SBCCD SUBUNIT D"/>
    <property type="match status" value="1"/>
</dbReference>
<dbReference type="AlphaFoldDB" id="K0YXF9"/>
<dbReference type="GO" id="GO:0004519">
    <property type="term" value="F:endonuclease activity"/>
    <property type="evidence" value="ECO:0007669"/>
    <property type="project" value="UniProtKB-KW"/>
</dbReference>
<dbReference type="CDD" id="cd00840">
    <property type="entry name" value="MPP_Mre11_N"/>
    <property type="match status" value="1"/>
</dbReference>
<keyword evidence="5 7" id="KW-0378">Hydrolase</keyword>
<dbReference type="InterPro" id="IPR029052">
    <property type="entry name" value="Metallo-depent_PP-like"/>
</dbReference>
<evidence type="ECO:0000313" key="10">
    <source>
        <dbReference type="EMBL" id="EJZ84264.1"/>
    </source>
</evidence>
<sequence length="385" mass="42650">MRLLHISDLHIGKQVNEFPMLDDQRFMLERILDIIRTRKIDALLIAGDIYDRSAPSADAVACVDWFLSAVAKTGAACIAIPGNHDSAERVAYASDLLAKNGIHLSPAYNGEIAHVALEDEHGPVMFWLFPFLKPALVRPFFPDEEIVTYTDALRLVADSCPLDSSMRNVALTHQFITYGGTQPDRTDSELSLGGVDNVDVSVFNAFDYVAIGHVHRPQRIGHDTARYSGSILKYSASEIDYPKSAPLITLGAKGSVDIELIPLEPLHDMRQVRGPLAELVSDETTADLSQSDREDYLHVVLTDAFPPVDALSTLRSVYKNVMSISYDNARSENNAVHDTEEETDLEQLSPIELFARFYEAQNGKPLTQAQNKLAANALENNEEDR</sequence>
<dbReference type="PATRIC" id="fig|742818.3.peg.622"/>
<dbReference type="InterPro" id="IPR004843">
    <property type="entry name" value="Calcineurin-like_PHP"/>
</dbReference>
<dbReference type="OrthoDB" id="9773856at2"/>
<dbReference type="EMBL" id="ADMD01000002">
    <property type="protein sequence ID" value="EJZ84264.1"/>
    <property type="molecule type" value="Genomic_DNA"/>
</dbReference>